<name>A0A3B0WX83_9ZZZZ</name>
<feature type="transmembrane region" description="Helical" evidence="1">
    <location>
        <begin position="102"/>
        <end position="123"/>
    </location>
</feature>
<organism evidence="3">
    <name type="scientific">hydrothermal vent metagenome</name>
    <dbReference type="NCBI Taxonomy" id="652676"/>
    <lineage>
        <taxon>unclassified sequences</taxon>
        <taxon>metagenomes</taxon>
        <taxon>ecological metagenomes</taxon>
    </lineage>
</organism>
<feature type="domain" description="VTT" evidence="2">
    <location>
        <begin position="40"/>
        <end position="156"/>
    </location>
</feature>
<evidence type="ECO:0000259" key="2">
    <source>
        <dbReference type="Pfam" id="PF09335"/>
    </source>
</evidence>
<dbReference type="InterPro" id="IPR032816">
    <property type="entry name" value="VTT_dom"/>
</dbReference>
<accession>A0A3B0WX83</accession>
<keyword evidence="1" id="KW-0812">Transmembrane</keyword>
<feature type="transmembrane region" description="Helical" evidence="1">
    <location>
        <begin position="22"/>
        <end position="47"/>
    </location>
</feature>
<reference evidence="3" key="1">
    <citation type="submission" date="2018-06" db="EMBL/GenBank/DDBJ databases">
        <authorList>
            <person name="Zhirakovskaya E."/>
        </authorList>
    </citation>
    <scope>NUCLEOTIDE SEQUENCE</scope>
</reference>
<gene>
    <name evidence="3" type="ORF">MNBD_GAMMA07-2496</name>
</gene>
<dbReference type="EMBL" id="UOFF01000125">
    <property type="protein sequence ID" value="VAW55832.1"/>
    <property type="molecule type" value="Genomic_DNA"/>
</dbReference>
<keyword evidence="1" id="KW-1133">Transmembrane helix</keyword>
<keyword evidence="1" id="KW-0472">Membrane</keyword>
<dbReference type="PANTHER" id="PTHR42709">
    <property type="entry name" value="ALKALINE PHOSPHATASE LIKE PROTEIN"/>
    <property type="match status" value="1"/>
</dbReference>
<feature type="transmembrane region" description="Helical" evidence="1">
    <location>
        <begin position="135"/>
        <end position="158"/>
    </location>
</feature>
<protein>
    <recommendedName>
        <fullName evidence="2">VTT domain-containing protein</fullName>
    </recommendedName>
</protein>
<dbReference type="Pfam" id="PF09335">
    <property type="entry name" value="VTT_dom"/>
    <property type="match status" value="1"/>
</dbReference>
<feature type="transmembrane region" description="Helical" evidence="1">
    <location>
        <begin position="170"/>
        <end position="188"/>
    </location>
</feature>
<evidence type="ECO:0000313" key="3">
    <source>
        <dbReference type="EMBL" id="VAW55832.1"/>
    </source>
</evidence>
<dbReference type="InterPro" id="IPR051311">
    <property type="entry name" value="DedA_domain"/>
</dbReference>
<sequence>MIFAGLYAQCMRWAEHPHRERYLVGVSVFESFIFPLPTALLMIPMVIATPDKALRLATITTIMSVFGAAIGYLLGWGAISVIEPWITQMGWLEQLESARVDFAAYGVLAVGIGAFTPAPFKIFTVTAGMLSMSFIPFLLVSLVGRAAHFYLIAYAMAWAGPKMEPVVRKYIELLGWAIIALAVVGFLIHKYF</sequence>
<evidence type="ECO:0000256" key="1">
    <source>
        <dbReference type="SAM" id="Phobius"/>
    </source>
</evidence>
<feature type="transmembrane region" description="Helical" evidence="1">
    <location>
        <begin position="59"/>
        <end position="82"/>
    </location>
</feature>
<proteinExistence type="predicted"/>
<dbReference type="AlphaFoldDB" id="A0A3B0WX83"/>
<dbReference type="PANTHER" id="PTHR42709:SF11">
    <property type="entry name" value="DEDA FAMILY PROTEIN"/>
    <property type="match status" value="1"/>
</dbReference>
<dbReference type="GO" id="GO:0005886">
    <property type="term" value="C:plasma membrane"/>
    <property type="evidence" value="ECO:0007669"/>
    <property type="project" value="TreeGrafter"/>
</dbReference>